<name>A0A917SXV4_9RHOB</name>
<dbReference type="Pfam" id="PF01042">
    <property type="entry name" value="Ribonuc_L-PSP"/>
    <property type="match status" value="1"/>
</dbReference>
<accession>A0A917SXV4</accession>
<evidence type="ECO:0000313" key="1">
    <source>
        <dbReference type="EMBL" id="GGM03125.1"/>
    </source>
</evidence>
<protein>
    <submittedName>
        <fullName evidence="1">Uncharacterized protein</fullName>
    </submittedName>
</protein>
<evidence type="ECO:0000313" key="2">
    <source>
        <dbReference type="Proteomes" id="UP000649829"/>
    </source>
</evidence>
<dbReference type="RefSeq" id="WP_028287532.1">
    <property type="nucleotide sequence ID" value="NZ_BMLF01000002.1"/>
</dbReference>
<comment type="caution">
    <text evidence="1">The sequence shown here is derived from an EMBL/GenBank/DDBJ whole genome shotgun (WGS) entry which is preliminary data.</text>
</comment>
<reference evidence="1" key="1">
    <citation type="journal article" date="2014" name="Int. J. Syst. Evol. Microbiol.">
        <title>Complete genome sequence of Corynebacterium casei LMG S-19264T (=DSM 44701T), isolated from a smear-ripened cheese.</title>
        <authorList>
            <consortium name="US DOE Joint Genome Institute (JGI-PGF)"/>
            <person name="Walter F."/>
            <person name="Albersmeier A."/>
            <person name="Kalinowski J."/>
            <person name="Ruckert C."/>
        </authorList>
    </citation>
    <scope>NUCLEOTIDE SEQUENCE</scope>
    <source>
        <strain evidence="1">CGMCC 1.6293</strain>
    </source>
</reference>
<dbReference type="SUPFAM" id="SSF55298">
    <property type="entry name" value="YjgF-like"/>
    <property type="match status" value="1"/>
</dbReference>
<dbReference type="InterPro" id="IPR038743">
    <property type="entry name" value="YjgH-like"/>
</dbReference>
<dbReference type="Gene3D" id="3.30.1330.40">
    <property type="entry name" value="RutC-like"/>
    <property type="match status" value="1"/>
</dbReference>
<dbReference type="CDD" id="cd02198">
    <property type="entry name" value="YjgH_like"/>
    <property type="match status" value="1"/>
</dbReference>
<dbReference type="PANTHER" id="PTHR11803">
    <property type="entry name" value="2-IMINOBUTANOATE/2-IMINOPROPANOATE DEAMINASE RIDA"/>
    <property type="match status" value="1"/>
</dbReference>
<organism evidence="1 2">
    <name type="scientific">Pseudooceanicola nanhaiensis</name>
    <dbReference type="NCBI Taxonomy" id="375761"/>
    <lineage>
        <taxon>Bacteria</taxon>
        <taxon>Pseudomonadati</taxon>
        <taxon>Pseudomonadota</taxon>
        <taxon>Alphaproteobacteria</taxon>
        <taxon>Rhodobacterales</taxon>
        <taxon>Paracoccaceae</taxon>
        <taxon>Pseudooceanicola</taxon>
    </lineage>
</organism>
<dbReference type="EMBL" id="BMLF01000002">
    <property type="protein sequence ID" value="GGM03125.1"/>
    <property type="molecule type" value="Genomic_DNA"/>
</dbReference>
<proteinExistence type="predicted"/>
<dbReference type="GO" id="GO:0019239">
    <property type="term" value="F:deaminase activity"/>
    <property type="evidence" value="ECO:0007669"/>
    <property type="project" value="TreeGrafter"/>
</dbReference>
<reference evidence="1" key="2">
    <citation type="submission" date="2020-09" db="EMBL/GenBank/DDBJ databases">
        <authorList>
            <person name="Sun Q."/>
            <person name="Zhou Y."/>
        </authorList>
    </citation>
    <scope>NUCLEOTIDE SEQUENCE</scope>
    <source>
        <strain evidence="1">CGMCC 1.6293</strain>
    </source>
</reference>
<dbReference type="GO" id="GO:0005829">
    <property type="term" value="C:cytosol"/>
    <property type="evidence" value="ECO:0007669"/>
    <property type="project" value="TreeGrafter"/>
</dbReference>
<sequence>MTDPVRIIPPALQATYDNWHFAPAVISNGHVFVSGIIGTSPDGELPSGALAGAEASAATYETIALQAVRDPEAQFDTAFEALSAILHHAGATLADLVEITTYHVDMATHMAAFTRSKDRYIRPPYPAWTAIGVAELLVPGGLMEIRAIARVQGRAGADPAAHH</sequence>
<dbReference type="InterPro" id="IPR035959">
    <property type="entry name" value="RutC-like_sf"/>
</dbReference>
<dbReference type="Proteomes" id="UP000649829">
    <property type="component" value="Unassembled WGS sequence"/>
</dbReference>
<dbReference type="PANTHER" id="PTHR11803:SF44">
    <property type="entry name" value="RUTC FAMILY PROTEIN YJGH"/>
    <property type="match status" value="1"/>
</dbReference>
<keyword evidence="2" id="KW-1185">Reference proteome</keyword>
<dbReference type="InterPro" id="IPR006175">
    <property type="entry name" value="YjgF/YER057c/UK114"/>
</dbReference>
<gene>
    <name evidence="1" type="ORF">GCM10011534_26200</name>
</gene>
<dbReference type="AlphaFoldDB" id="A0A917SXV4"/>